<dbReference type="Proteomes" id="UP001595816">
    <property type="component" value="Unassembled WGS sequence"/>
</dbReference>
<dbReference type="Pfam" id="PF13377">
    <property type="entry name" value="Peripla_BP_3"/>
    <property type="match status" value="1"/>
</dbReference>
<dbReference type="GO" id="GO:0003677">
    <property type="term" value="F:DNA binding"/>
    <property type="evidence" value="ECO:0007669"/>
    <property type="project" value="UniProtKB-KW"/>
</dbReference>
<organism evidence="5 6">
    <name type="scientific">Hamadaea flava</name>
    <dbReference type="NCBI Taxonomy" id="1742688"/>
    <lineage>
        <taxon>Bacteria</taxon>
        <taxon>Bacillati</taxon>
        <taxon>Actinomycetota</taxon>
        <taxon>Actinomycetes</taxon>
        <taxon>Micromonosporales</taxon>
        <taxon>Micromonosporaceae</taxon>
        <taxon>Hamadaea</taxon>
    </lineage>
</organism>
<evidence type="ECO:0000313" key="5">
    <source>
        <dbReference type="EMBL" id="MFC4134761.1"/>
    </source>
</evidence>
<dbReference type="RefSeq" id="WP_253761098.1">
    <property type="nucleotide sequence ID" value="NZ_JAMZDZ010000001.1"/>
</dbReference>
<dbReference type="Pfam" id="PF00356">
    <property type="entry name" value="LacI"/>
    <property type="match status" value="1"/>
</dbReference>
<evidence type="ECO:0000256" key="2">
    <source>
        <dbReference type="ARBA" id="ARBA00023125"/>
    </source>
</evidence>
<dbReference type="Gene3D" id="1.10.260.40">
    <property type="entry name" value="lambda repressor-like DNA-binding domains"/>
    <property type="match status" value="1"/>
</dbReference>
<accession>A0ABV8LUQ7</accession>
<dbReference type="Gene3D" id="3.40.50.2300">
    <property type="match status" value="2"/>
</dbReference>
<dbReference type="InterPro" id="IPR010982">
    <property type="entry name" value="Lambda_DNA-bd_dom_sf"/>
</dbReference>
<keyword evidence="1" id="KW-0805">Transcription regulation</keyword>
<evidence type="ECO:0000256" key="3">
    <source>
        <dbReference type="ARBA" id="ARBA00023163"/>
    </source>
</evidence>
<keyword evidence="6" id="KW-1185">Reference proteome</keyword>
<dbReference type="SUPFAM" id="SSF47413">
    <property type="entry name" value="lambda repressor-like DNA-binding domains"/>
    <property type="match status" value="1"/>
</dbReference>
<dbReference type="PANTHER" id="PTHR30146">
    <property type="entry name" value="LACI-RELATED TRANSCRIPTIONAL REPRESSOR"/>
    <property type="match status" value="1"/>
</dbReference>
<dbReference type="EMBL" id="JBHSAY010000015">
    <property type="protein sequence ID" value="MFC4134761.1"/>
    <property type="molecule type" value="Genomic_DNA"/>
</dbReference>
<comment type="caution">
    <text evidence="5">The sequence shown here is derived from an EMBL/GenBank/DDBJ whole genome shotgun (WGS) entry which is preliminary data.</text>
</comment>
<keyword evidence="2 5" id="KW-0238">DNA-binding</keyword>
<dbReference type="InterPro" id="IPR046335">
    <property type="entry name" value="LacI/GalR-like_sensor"/>
</dbReference>
<dbReference type="CDD" id="cd06267">
    <property type="entry name" value="PBP1_LacI_sugar_binding-like"/>
    <property type="match status" value="1"/>
</dbReference>
<dbReference type="InterPro" id="IPR000843">
    <property type="entry name" value="HTH_LacI"/>
</dbReference>
<feature type="domain" description="HTH lacI-type" evidence="4">
    <location>
        <begin position="15"/>
        <end position="68"/>
    </location>
</feature>
<gene>
    <name evidence="5" type="ORF">ACFOZ4_29480</name>
</gene>
<reference evidence="6" key="1">
    <citation type="journal article" date="2019" name="Int. J. Syst. Evol. Microbiol.">
        <title>The Global Catalogue of Microorganisms (GCM) 10K type strain sequencing project: providing services to taxonomists for standard genome sequencing and annotation.</title>
        <authorList>
            <consortium name="The Broad Institute Genomics Platform"/>
            <consortium name="The Broad Institute Genome Sequencing Center for Infectious Disease"/>
            <person name="Wu L."/>
            <person name="Ma J."/>
        </authorList>
    </citation>
    <scope>NUCLEOTIDE SEQUENCE [LARGE SCALE GENOMIC DNA]</scope>
    <source>
        <strain evidence="6">CGMCC 4.7289</strain>
    </source>
</reference>
<dbReference type="SMART" id="SM00354">
    <property type="entry name" value="HTH_LACI"/>
    <property type="match status" value="1"/>
</dbReference>
<evidence type="ECO:0000256" key="1">
    <source>
        <dbReference type="ARBA" id="ARBA00023015"/>
    </source>
</evidence>
<dbReference type="PANTHER" id="PTHR30146:SF109">
    <property type="entry name" value="HTH-TYPE TRANSCRIPTIONAL REGULATOR GALS"/>
    <property type="match status" value="1"/>
</dbReference>
<evidence type="ECO:0000259" key="4">
    <source>
        <dbReference type="PROSITE" id="PS50932"/>
    </source>
</evidence>
<keyword evidence="3" id="KW-0804">Transcription</keyword>
<dbReference type="InterPro" id="IPR028082">
    <property type="entry name" value="Peripla_BP_I"/>
</dbReference>
<protein>
    <submittedName>
        <fullName evidence="5">LacI family DNA-binding transcriptional regulator</fullName>
    </submittedName>
</protein>
<evidence type="ECO:0000313" key="6">
    <source>
        <dbReference type="Proteomes" id="UP001595816"/>
    </source>
</evidence>
<sequence length="338" mass="35711">MGRKRFQHGTHTGPATVRTVADLAGVSIASASRVLNGLGGSPELSARVKAAAERVGYVPNAIARSLQAQRTGLIGLAVADIGNPVYVQMMRAIEQEIAGSGRQLLIQATNAHTANETELLRGLARRYVDGLIMSPLRVTEAHLHELGRTAVPVVVVGQLPDETPIDNVRADSIAGVALAVDHLVELGRTRIVLINGAPDTVPGAHRDAGFRAALARHGHEPVGVENGEFTFDAGLQATRRLLNRTRPDAIFAANDLIAAGALHALLEAGIRVPEEVALVGMDNTDIAELTFPRLTSVDLGAAARGRKAAQLLLSRLDDPTLPARRESIAPALVRRESA</sequence>
<dbReference type="PROSITE" id="PS50932">
    <property type="entry name" value="HTH_LACI_2"/>
    <property type="match status" value="1"/>
</dbReference>
<proteinExistence type="predicted"/>
<dbReference type="SUPFAM" id="SSF53822">
    <property type="entry name" value="Periplasmic binding protein-like I"/>
    <property type="match status" value="1"/>
</dbReference>
<dbReference type="CDD" id="cd01392">
    <property type="entry name" value="HTH_LacI"/>
    <property type="match status" value="1"/>
</dbReference>
<name>A0ABV8LUQ7_9ACTN</name>